<dbReference type="OrthoDB" id="5419315at2759"/>
<dbReference type="EMBL" id="ML977141">
    <property type="protein sequence ID" value="KAF1990589.1"/>
    <property type="molecule type" value="Genomic_DNA"/>
</dbReference>
<protein>
    <submittedName>
        <fullName evidence="2">Uncharacterized protein</fullName>
    </submittedName>
</protein>
<sequence length="103" mass="11218">MASLLRSTSQIRPLVSQNTFRITYIQTARLTAPSQSKKATAAAAVASDNEPLNQAFFPDEPAGPTVKTSIPGPKSVEAIRRLNNVFDTRSLNMMANYQNSYGN</sequence>
<feature type="region of interest" description="Disordered" evidence="1">
    <location>
        <begin position="52"/>
        <end position="72"/>
    </location>
</feature>
<keyword evidence="3" id="KW-1185">Reference proteome</keyword>
<accession>A0A6G1HC46</accession>
<gene>
    <name evidence="2" type="ORF">K402DRAFT_400786</name>
</gene>
<name>A0A6G1HC46_9PEZI</name>
<dbReference type="Proteomes" id="UP000800041">
    <property type="component" value="Unassembled WGS sequence"/>
</dbReference>
<evidence type="ECO:0000313" key="2">
    <source>
        <dbReference type="EMBL" id="KAF1990589.1"/>
    </source>
</evidence>
<reference evidence="2" key="1">
    <citation type="journal article" date="2020" name="Stud. Mycol.">
        <title>101 Dothideomycetes genomes: a test case for predicting lifestyles and emergence of pathogens.</title>
        <authorList>
            <person name="Haridas S."/>
            <person name="Albert R."/>
            <person name="Binder M."/>
            <person name="Bloem J."/>
            <person name="Labutti K."/>
            <person name="Salamov A."/>
            <person name="Andreopoulos B."/>
            <person name="Baker S."/>
            <person name="Barry K."/>
            <person name="Bills G."/>
            <person name="Bluhm B."/>
            <person name="Cannon C."/>
            <person name="Castanera R."/>
            <person name="Culley D."/>
            <person name="Daum C."/>
            <person name="Ezra D."/>
            <person name="Gonzalez J."/>
            <person name="Henrissat B."/>
            <person name="Kuo A."/>
            <person name="Liang C."/>
            <person name="Lipzen A."/>
            <person name="Lutzoni F."/>
            <person name="Magnuson J."/>
            <person name="Mondo S."/>
            <person name="Nolan M."/>
            <person name="Ohm R."/>
            <person name="Pangilinan J."/>
            <person name="Park H.-J."/>
            <person name="Ramirez L."/>
            <person name="Alfaro M."/>
            <person name="Sun H."/>
            <person name="Tritt A."/>
            <person name="Yoshinaga Y."/>
            <person name="Zwiers L.-H."/>
            <person name="Turgeon B."/>
            <person name="Goodwin S."/>
            <person name="Spatafora J."/>
            <person name="Crous P."/>
            <person name="Grigoriev I."/>
        </authorList>
    </citation>
    <scope>NUCLEOTIDE SEQUENCE</scope>
    <source>
        <strain evidence="2">CBS 113979</strain>
    </source>
</reference>
<dbReference type="AlphaFoldDB" id="A0A6G1HC46"/>
<evidence type="ECO:0000313" key="3">
    <source>
        <dbReference type="Proteomes" id="UP000800041"/>
    </source>
</evidence>
<proteinExistence type="predicted"/>
<evidence type="ECO:0000256" key="1">
    <source>
        <dbReference type="SAM" id="MobiDB-lite"/>
    </source>
</evidence>
<organism evidence="2 3">
    <name type="scientific">Aulographum hederae CBS 113979</name>
    <dbReference type="NCBI Taxonomy" id="1176131"/>
    <lineage>
        <taxon>Eukaryota</taxon>
        <taxon>Fungi</taxon>
        <taxon>Dikarya</taxon>
        <taxon>Ascomycota</taxon>
        <taxon>Pezizomycotina</taxon>
        <taxon>Dothideomycetes</taxon>
        <taxon>Pleosporomycetidae</taxon>
        <taxon>Aulographales</taxon>
        <taxon>Aulographaceae</taxon>
    </lineage>
</organism>